<name>A0A0A9H311_ARUDO</name>
<feature type="compositionally biased region" description="Basic residues" evidence="1">
    <location>
        <begin position="1"/>
        <end position="13"/>
    </location>
</feature>
<protein>
    <submittedName>
        <fullName evidence="2">Uncharacterized protein</fullName>
    </submittedName>
</protein>
<reference evidence="2" key="1">
    <citation type="submission" date="2014-09" db="EMBL/GenBank/DDBJ databases">
        <authorList>
            <person name="Magalhaes I.L.F."/>
            <person name="Oliveira U."/>
            <person name="Santos F.R."/>
            <person name="Vidigal T.H.D.A."/>
            <person name="Brescovit A.D."/>
            <person name="Santos A.J."/>
        </authorList>
    </citation>
    <scope>NUCLEOTIDE SEQUENCE</scope>
    <source>
        <tissue evidence="2">Shoot tissue taken approximately 20 cm above the soil surface</tissue>
    </source>
</reference>
<evidence type="ECO:0000256" key="1">
    <source>
        <dbReference type="SAM" id="MobiDB-lite"/>
    </source>
</evidence>
<accession>A0A0A9H311</accession>
<sequence length="27" mass="3068">MRRRGVSLSRWRRGSLTTGTRGRCCSA</sequence>
<evidence type="ECO:0000313" key="2">
    <source>
        <dbReference type="EMBL" id="JAE31132.1"/>
    </source>
</evidence>
<reference evidence="2" key="2">
    <citation type="journal article" date="2015" name="Data Brief">
        <title>Shoot transcriptome of the giant reed, Arundo donax.</title>
        <authorList>
            <person name="Barrero R.A."/>
            <person name="Guerrero F.D."/>
            <person name="Moolhuijzen P."/>
            <person name="Goolsby J.A."/>
            <person name="Tidwell J."/>
            <person name="Bellgard S.E."/>
            <person name="Bellgard M.I."/>
        </authorList>
    </citation>
    <scope>NUCLEOTIDE SEQUENCE</scope>
    <source>
        <tissue evidence="2">Shoot tissue taken approximately 20 cm above the soil surface</tissue>
    </source>
</reference>
<dbReference type="EMBL" id="GBRH01166764">
    <property type="protein sequence ID" value="JAE31132.1"/>
    <property type="molecule type" value="Transcribed_RNA"/>
</dbReference>
<feature type="compositionally biased region" description="Low complexity" evidence="1">
    <location>
        <begin position="14"/>
        <end position="27"/>
    </location>
</feature>
<organism evidence="2">
    <name type="scientific">Arundo donax</name>
    <name type="common">Giant reed</name>
    <name type="synonym">Donax arundinaceus</name>
    <dbReference type="NCBI Taxonomy" id="35708"/>
    <lineage>
        <taxon>Eukaryota</taxon>
        <taxon>Viridiplantae</taxon>
        <taxon>Streptophyta</taxon>
        <taxon>Embryophyta</taxon>
        <taxon>Tracheophyta</taxon>
        <taxon>Spermatophyta</taxon>
        <taxon>Magnoliopsida</taxon>
        <taxon>Liliopsida</taxon>
        <taxon>Poales</taxon>
        <taxon>Poaceae</taxon>
        <taxon>PACMAD clade</taxon>
        <taxon>Arundinoideae</taxon>
        <taxon>Arundineae</taxon>
        <taxon>Arundo</taxon>
    </lineage>
</organism>
<dbReference type="AlphaFoldDB" id="A0A0A9H311"/>
<proteinExistence type="predicted"/>
<feature type="region of interest" description="Disordered" evidence="1">
    <location>
        <begin position="1"/>
        <end position="27"/>
    </location>
</feature>